<protein>
    <recommendedName>
        <fullName evidence="15">Coproporphyrinogen-III oxidase</fullName>
        <ecNumber evidence="15">1.3.98.3</ecNumber>
    </recommendedName>
</protein>
<evidence type="ECO:0000256" key="1">
    <source>
        <dbReference type="ARBA" id="ARBA00004496"/>
    </source>
</evidence>
<dbReference type="PIRSF" id="PIRSF000167">
    <property type="entry name" value="HemN"/>
    <property type="match status" value="1"/>
</dbReference>
<organism evidence="17 18">
    <name type="scientific">Algimonas porphyrae</name>
    <dbReference type="NCBI Taxonomy" id="1128113"/>
    <lineage>
        <taxon>Bacteria</taxon>
        <taxon>Pseudomonadati</taxon>
        <taxon>Pseudomonadota</taxon>
        <taxon>Alphaproteobacteria</taxon>
        <taxon>Maricaulales</taxon>
        <taxon>Robiginitomaculaceae</taxon>
        <taxon>Algimonas</taxon>
    </lineage>
</organism>
<dbReference type="Proteomes" id="UP001161390">
    <property type="component" value="Unassembled WGS sequence"/>
</dbReference>
<evidence type="ECO:0000259" key="16">
    <source>
        <dbReference type="PROSITE" id="PS51918"/>
    </source>
</evidence>
<feature type="domain" description="Radical SAM core" evidence="16">
    <location>
        <begin position="44"/>
        <end position="278"/>
    </location>
</feature>
<dbReference type="SFLD" id="SFLDS00029">
    <property type="entry name" value="Radical_SAM"/>
    <property type="match status" value="1"/>
</dbReference>
<keyword evidence="8 15" id="KW-0479">Metal-binding</keyword>
<evidence type="ECO:0000256" key="14">
    <source>
        <dbReference type="ARBA" id="ARBA00048321"/>
    </source>
</evidence>
<dbReference type="PANTHER" id="PTHR13932">
    <property type="entry name" value="COPROPORPHYRINIGEN III OXIDASE"/>
    <property type="match status" value="1"/>
</dbReference>
<dbReference type="SUPFAM" id="SSF102114">
    <property type="entry name" value="Radical SAM enzymes"/>
    <property type="match status" value="1"/>
</dbReference>
<evidence type="ECO:0000256" key="12">
    <source>
        <dbReference type="ARBA" id="ARBA00023244"/>
    </source>
</evidence>
<evidence type="ECO:0000313" key="17">
    <source>
        <dbReference type="EMBL" id="GLQ21639.1"/>
    </source>
</evidence>
<dbReference type="Gene3D" id="3.80.30.20">
    <property type="entry name" value="tm_1862 like domain"/>
    <property type="match status" value="1"/>
</dbReference>
<dbReference type="InterPro" id="IPR058240">
    <property type="entry name" value="rSAM_sf"/>
</dbReference>
<comment type="cofactor">
    <cofactor evidence="15">
        <name>[4Fe-4S] cluster</name>
        <dbReference type="ChEBI" id="CHEBI:49883"/>
    </cofactor>
    <text evidence="15">Binds 1 [4Fe-4S] cluster. The cluster is coordinated with 3 cysteines and an exchangeable S-adenosyl-L-methionine.</text>
</comment>
<dbReference type="EMBL" id="BSNJ01000005">
    <property type="protein sequence ID" value="GLQ21639.1"/>
    <property type="molecule type" value="Genomic_DNA"/>
</dbReference>
<evidence type="ECO:0000313" key="18">
    <source>
        <dbReference type="Proteomes" id="UP001161390"/>
    </source>
</evidence>
<accession>A0ABQ5V3U9</accession>
<reference evidence="17" key="2">
    <citation type="submission" date="2023-01" db="EMBL/GenBank/DDBJ databases">
        <title>Draft genome sequence of Algimonas porphyrae strain NBRC 108216.</title>
        <authorList>
            <person name="Sun Q."/>
            <person name="Mori K."/>
        </authorList>
    </citation>
    <scope>NUCLEOTIDE SEQUENCE</scope>
    <source>
        <strain evidence="17">NBRC 108216</strain>
    </source>
</reference>
<evidence type="ECO:0000256" key="15">
    <source>
        <dbReference type="PIRNR" id="PIRNR000167"/>
    </source>
</evidence>
<dbReference type="EC" id="1.3.98.3" evidence="15"/>
<keyword evidence="11 15" id="KW-0411">Iron-sulfur</keyword>
<name>A0ABQ5V3U9_9PROT</name>
<comment type="similarity">
    <text evidence="3 15">Belongs to the anaerobic coproporphyrinogen-III oxidase family.</text>
</comment>
<keyword evidence="9 15" id="KW-0560">Oxidoreductase</keyword>
<keyword evidence="7 15" id="KW-0949">S-adenosyl-L-methionine</keyword>
<evidence type="ECO:0000256" key="6">
    <source>
        <dbReference type="ARBA" id="ARBA00022490"/>
    </source>
</evidence>
<dbReference type="InterPro" id="IPR010723">
    <property type="entry name" value="HemN_C"/>
</dbReference>
<evidence type="ECO:0000256" key="7">
    <source>
        <dbReference type="ARBA" id="ARBA00022691"/>
    </source>
</evidence>
<dbReference type="Pfam" id="PF04055">
    <property type="entry name" value="Radical_SAM"/>
    <property type="match status" value="1"/>
</dbReference>
<evidence type="ECO:0000256" key="13">
    <source>
        <dbReference type="ARBA" id="ARBA00024295"/>
    </source>
</evidence>
<reference evidence="17" key="1">
    <citation type="journal article" date="2014" name="Int. J. Syst. Evol. Microbiol.">
        <title>Complete genome of a new Firmicutes species belonging to the dominant human colonic microbiota ('Ruminococcus bicirculans') reveals two chromosomes and a selective capacity to utilize plant glucans.</title>
        <authorList>
            <consortium name="NISC Comparative Sequencing Program"/>
            <person name="Wegmann U."/>
            <person name="Louis P."/>
            <person name="Goesmann A."/>
            <person name="Henrissat B."/>
            <person name="Duncan S.H."/>
            <person name="Flint H.J."/>
        </authorList>
    </citation>
    <scope>NUCLEOTIDE SEQUENCE</scope>
    <source>
        <strain evidence="17">NBRC 108216</strain>
    </source>
</reference>
<evidence type="ECO:0000256" key="8">
    <source>
        <dbReference type="ARBA" id="ARBA00022723"/>
    </source>
</evidence>
<keyword evidence="5 15" id="KW-0004">4Fe-4S</keyword>
<evidence type="ECO:0000256" key="3">
    <source>
        <dbReference type="ARBA" id="ARBA00005493"/>
    </source>
</evidence>
<proteinExistence type="inferred from homology"/>
<dbReference type="Pfam" id="PF06969">
    <property type="entry name" value="HemN_C"/>
    <property type="match status" value="1"/>
</dbReference>
<comment type="catalytic activity">
    <reaction evidence="14 15">
        <text>coproporphyrinogen III + 2 S-adenosyl-L-methionine = protoporphyrinogen IX + 2 5'-deoxyadenosine + 2 L-methionine + 2 CO2</text>
        <dbReference type="Rhea" id="RHEA:15425"/>
        <dbReference type="ChEBI" id="CHEBI:16526"/>
        <dbReference type="ChEBI" id="CHEBI:17319"/>
        <dbReference type="ChEBI" id="CHEBI:57307"/>
        <dbReference type="ChEBI" id="CHEBI:57309"/>
        <dbReference type="ChEBI" id="CHEBI:57844"/>
        <dbReference type="ChEBI" id="CHEBI:59789"/>
        <dbReference type="EC" id="1.3.98.3"/>
    </reaction>
</comment>
<dbReference type="PROSITE" id="PS51918">
    <property type="entry name" value="RADICAL_SAM"/>
    <property type="match status" value="1"/>
</dbReference>
<sequence length="452" mass="50306">MTTYPAELILNYSAPVPRYTSYPTAPNFTEAVNGEVVAGWLRAIPETDAVSLYIHIPFCDRLCWFCGCHTKHVQRYEPVRRYLDLLYREIEQVAARIGRRQPVARLHLGGGSPSLLKAHDLACLRAQLDAAFILDADTEISLEFDPTDMTVEDVESFCAFGVTRASLGVQDFDARVQAAINRPQSYEKTRDIITALRHGGVASVNIDALYGLPYQTDDTVRRTLTQVVELDPDRVALFGYAHVPWMKTHQRLIEDSALPDTLNRFRQSRIAASILKRNAYQTIGIDHFAKADDALSVAARKGTLRRNFQGYTVDECDTLIGLGASSISQFAQGYAQNVKSVQAYQRALEADSLPIERGIIMSDSDRVTAAAIEQLMCDFRLDSASLRTRFGERADGVLAKAALIAHRDEDGLFKADASGFHVTQLGRPFVRTIASRFDDYLLSRSGRYSVAV</sequence>
<comment type="subcellular location">
    <subcellularLocation>
        <location evidence="1 15">Cytoplasm</location>
    </subcellularLocation>
</comment>
<evidence type="ECO:0000256" key="9">
    <source>
        <dbReference type="ARBA" id="ARBA00023002"/>
    </source>
</evidence>
<evidence type="ECO:0000256" key="4">
    <source>
        <dbReference type="ARBA" id="ARBA00011245"/>
    </source>
</evidence>
<dbReference type="SFLD" id="SFLDG01065">
    <property type="entry name" value="anaerobic_coproporphyrinogen-I"/>
    <property type="match status" value="1"/>
</dbReference>
<dbReference type="RefSeq" id="WP_284373397.1">
    <property type="nucleotide sequence ID" value="NZ_BSNJ01000005.1"/>
</dbReference>
<dbReference type="Gene3D" id="1.10.10.920">
    <property type="match status" value="1"/>
</dbReference>
<keyword evidence="10 15" id="KW-0408">Iron</keyword>
<dbReference type="InterPro" id="IPR023404">
    <property type="entry name" value="rSAM_horseshoe"/>
</dbReference>
<dbReference type="CDD" id="cd01335">
    <property type="entry name" value="Radical_SAM"/>
    <property type="match status" value="1"/>
</dbReference>
<dbReference type="InterPro" id="IPR007197">
    <property type="entry name" value="rSAM"/>
</dbReference>
<dbReference type="PANTHER" id="PTHR13932:SF6">
    <property type="entry name" value="OXYGEN-INDEPENDENT COPROPORPHYRINOGEN III OXIDASE"/>
    <property type="match status" value="1"/>
</dbReference>
<comment type="function">
    <text evidence="13">Involved in the heme biosynthesis. Catalyzes the anaerobic oxidative decarboxylation of propionate groups of rings A and B of coproporphyrinogen III to yield the vinyl groups in protoporphyrinogen IX.</text>
</comment>
<dbReference type="SMART" id="SM00729">
    <property type="entry name" value="Elp3"/>
    <property type="match status" value="1"/>
</dbReference>
<comment type="pathway">
    <text evidence="2 15">Porphyrin-containing compound metabolism; protoporphyrin-IX biosynthesis; protoporphyrinogen-IX from coproporphyrinogen-III (AdoMet route): step 1/1.</text>
</comment>
<keyword evidence="12 15" id="KW-0627">Porphyrin biosynthesis</keyword>
<dbReference type="InterPro" id="IPR006638">
    <property type="entry name" value="Elp3/MiaA/NifB-like_rSAM"/>
</dbReference>
<evidence type="ECO:0000256" key="5">
    <source>
        <dbReference type="ARBA" id="ARBA00022485"/>
    </source>
</evidence>
<evidence type="ECO:0000256" key="10">
    <source>
        <dbReference type="ARBA" id="ARBA00023004"/>
    </source>
</evidence>
<evidence type="ECO:0000256" key="2">
    <source>
        <dbReference type="ARBA" id="ARBA00004785"/>
    </source>
</evidence>
<dbReference type="NCBIfam" id="TIGR00538">
    <property type="entry name" value="hemN"/>
    <property type="match status" value="1"/>
</dbReference>
<dbReference type="InterPro" id="IPR004558">
    <property type="entry name" value="Coprogen_oxidase_HemN"/>
</dbReference>
<dbReference type="InterPro" id="IPR034505">
    <property type="entry name" value="Coproporphyrinogen-III_oxidase"/>
</dbReference>
<comment type="caution">
    <text evidence="17">The sequence shown here is derived from an EMBL/GenBank/DDBJ whole genome shotgun (WGS) entry which is preliminary data.</text>
</comment>
<keyword evidence="18" id="KW-1185">Reference proteome</keyword>
<evidence type="ECO:0000256" key="11">
    <source>
        <dbReference type="ARBA" id="ARBA00023014"/>
    </source>
</evidence>
<keyword evidence="6 15" id="KW-0963">Cytoplasm</keyword>
<comment type="subunit">
    <text evidence="4">Monomer.</text>
</comment>
<gene>
    <name evidence="17" type="primary">hemN</name>
    <name evidence="17" type="ORF">GCM10007854_25940</name>
</gene>